<evidence type="ECO:0000256" key="13">
    <source>
        <dbReference type="SAM" id="MobiDB-lite"/>
    </source>
</evidence>
<dbReference type="Proteomes" id="UP000243515">
    <property type="component" value="Unassembled WGS sequence"/>
</dbReference>
<comment type="caution">
    <text evidence="14">The sequence shown here is derived from an EMBL/GenBank/DDBJ whole genome shotgun (WGS) entry which is preliminary data.</text>
</comment>
<evidence type="ECO:0000256" key="12">
    <source>
        <dbReference type="PROSITE-ProRule" id="PRU00958"/>
    </source>
</evidence>
<evidence type="ECO:0000256" key="7">
    <source>
        <dbReference type="ARBA" id="ARBA00039099"/>
    </source>
</evidence>
<dbReference type="OrthoDB" id="6349953at2759"/>
<keyword evidence="4 12" id="KW-0949">S-adenosyl-L-methionine</keyword>
<dbReference type="EC" id="2.1.1.216" evidence="7"/>
<evidence type="ECO:0000313" key="15">
    <source>
        <dbReference type="Proteomes" id="UP000243515"/>
    </source>
</evidence>
<dbReference type="GO" id="GO:0160104">
    <property type="term" value="F:tRNA (guanine(26)-N2)-dimethyltransferase activity"/>
    <property type="evidence" value="ECO:0007669"/>
    <property type="project" value="UniProtKB-EC"/>
</dbReference>
<evidence type="ECO:0000256" key="4">
    <source>
        <dbReference type="ARBA" id="ARBA00022691"/>
    </source>
</evidence>
<dbReference type="Pfam" id="PF02005">
    <property type="entry name" value="TRM"/>
    <property type="match status" value="1"/>
</dbReference>
<accession>A0A232LWC0</accession>
<dbReference type="InterPro" id="IPR029063">
    <property type="entry name" value="SAM-dependent_MTases_sf"/>
</dbReference>
<evidence type="ECO:0000256" key="10">
    <source>
        <dbReference type="ARBA" id="ARBA00082896"/>
    </source>
</evidence>
<comment type="catalytic activity">
    <reaction evidence="8">
        <text>guanosine(26) in tRNA + 2 S-adenosyl-L-methionine = N(2)-dimethylguanosine(26) in tRNA + 2 S-adenosyl-L-homocysteine + 2 H(+)</text>
        <dbReference type="Rhea" id="RHEA:43140"/>
        <dbReference type="Rhea" id="RHEA-COMP:10359"/>
        <dbReference type="Rhea" id="RHEA-COMP:10360"/>
        <dbReference type="ChEBI" id="CHEBI:15378"/>
        <dbReference type="ChEBI" id="CHEBI:57856"/>
        <dbReference type="ChEBI" id="CHEBI:59789"/>
        <dbReference type="ChEBI" id="CHEBI:74269"/>
        <dbReference type="ChEBI" id="CHEBI:74513"/>
        <dbReference type="EC" id="2.1.1.216"/>
    </reaction>
</comment>
<dbReference type="SUPFAM" id="SSF53335">
    <property type="entry name" value="S-adenosyl-L-methionine-dependent methyltransferases"/>
    <property type="match status" value="1"/>
</dbReference>
<keyword evidence="2 12" id="KW-0489">Methyltransferase</keyword>
<dbReference type="PANTHER" id="PTHR10631:SF3">
    <property type="entry name" value="TRNA (GUANINE(26)-N(2))-DIMETHYLTRANSFERASE"/>
    <property type="match status" value="1"/>
</dbReference>
<dbReference type="InterPro" id="IPR002905">
    <property type="entry name" value="Trm1"/>
</dbReference>
<keyword evidence="15" id="KW-1185">Reference proteome</keyword>
<dbReference type="EMBL" id="NPHW01004124">
    <property type="protein sequence ID" value="OXV08412.1"/>
    <property type="molecule type" value="Genomic_DNA"/>
</dbReference>
<keyword evidence="3 12" id="KW-0808">Transferase</keyword>
<sequence>MFVYNCDAGCGAWTIQPLAQMKERPDKKGYHFSLAQAVLTPNCEHCGFKTHLGGPMWAHNPVFIQNILDMLPAMDRETYRTLDRVEGMLTTALKEDLDLAASSKETTPNPGPLVDDGSQQLSAIVPRANPALRDHHPFFFSLSAIAKVLHTKAVPFDLFRGALYHVGYRSTRSHTNPNSIRTDAPWDVIWEVMREWVLQKSPIKVGALSAGSAGATIMRKSRDAIQDNSPLSLLKREIGEALEDGRDLRDLTIKVEAALYRSSYRLPTKSTCELNPGNADSSSNEHTHEEGPKADETPKDASITKPHPSTLNIVFDEALKGSSIVIREEDYALPSQSNSELGRIWCLESNLTTGD</sequence>
<evidence type="ECO:0000256" key="11">
    <source>
        <dbReference type="ARBA" id="ARBA00083299"/>
    </source>
</evidence>
<dbReference type="Gene3D" id="3.40.50.150">
    <property type="entry name" value="Vaccinia Virus protein VP39"/>
    <property type="match status" value="1"/>
</dbReference>
<keyword evidence="6 12" id="KW-0694">RNA-binding</keyword>
<dbReference type="AlphaFoldDB" id="A0A232LWC0"/>
<evidence type="ECO:0000256" key="9">
    <source>
        <dbReference type="ARBA" id="ARBA00077143"/>
    </source>
</evidence>
<evidence type="ECO:0000256" key="8">
    <source>
        <dbReference type="ARBA" id="ARBA00051897"/>
    </source>
</evidence>
<dbReference type="GO" id="GO:0000049">
    <property type="term" value="F:tRNA binding"/>
    <property type="evidence" value="ECO:0007669"/>
    <property type="project" value="UniProtKB-UniRule"/>
</dbReference>
<dbReference type="PANTHER" id="PTHR10631">
    <property type="entry name" value="N 2 ,N 2 -DIMETHYLGUANOSINE TRNA METHYLTRANSFERASE"/>
    <property type="match status" value="1"/>
</dbReference>
<feature type="region of interest" description="Disordered" evidence="13">
    <location>
        <begin position="270"/>
        <end position="308"/>
    </location>
</feature>
<organism evidence="14 15">
    <name type="scientific">Elaphomyces granulatus</name>
    <dbReference type="NCBI Taxonomy" id="519963"/>
    <lineage>
        <taxon>Eukaryota</taxon>
        <taxon>Fungi</taxon>
        <taxon>Dikarya</taxon>
        <taxon>Ascomycota</taxon>
        <taxon>Pezizomycotina</taxon>
        <taxon>Eurotiomycetes</taxon>
        <taxon>Eurotiomycetidae</taxon>
        <taxon>Eurotiales</taxon>
        <taxon>Elaphomycetaceae</taxon>
        <taxon>Elaphomyces</taxon>
    </lineage>
</organism>
<evidence type="ECO:0000256" key="5">
    <source>
        <dbReference type="ARBA" id="ARBA00022694"/>
    </source>
</evidence>
<dbReference type="InterPro" id="IPR042296">
    <property type="entry name" value="tRNA_met_Trm1_C"/>
</dbReference>
<keyword evidence="5 12" id="KW-0819">tRNA processing</keyword>
<dbReference type="GO" id="GO:0005634">
    <property type="term" value="C:nucleus"/>
    <property type="evidence" value="ECO:0007669"/>
    <property type="project" value="TreeGrafter"/>
</dbReference>
<keyword evidence="1 12" id="KW-0820">tRNA-binding</keyword>
<dbReference type="FunFam" id="3.30.56.70:FF:000001">
    <property type="entry name" value="tRNA (guanine(26)-N(2))-dimethyltransferase"/>
    <property type="match status" value="1"/>
</dbReference>
<proteinExistence type="inferred from homology"/>
<reference evidence="14 15" key="1">
    <citation type="journal article" date="2015" name="Environ. Microbiol.">
        <title>Metagenome sequence of Elaphomyces granulatus from sporocarp tissue reveals Ascomycota ectomycorrhizal fingerprints of genome expansion and a Proteobacteria-rich microbiome.</title>
        <authorList>
            <person name="Quandt C.A."/>
            <person name="Kohler A."/>
            <person name="Hesse C.N."/>
            <person name="Sharpton T.J."/>
            <person name="Martin F."/>
            <person name="Spatafora J.W."/>
        </authorList>
    </citation>
    <scope>NUCLEOTIDE SEQUENCE [LARGE SCALE GENOMIC DNA]</scope>
    <source>
        <strain evidence="14 15">OSC145934</strain>
    </source>
</reference>
<comment type="similarity">
    <text evidence="12">Belongs to the class I-like SAM-binding methyltransferase superfamily. Trm1 family.</text>
</comment>
<feature type="compositionally biased region" description="Basic and acidic residues" evidence="13">
    <location>
        <begin position="283"/>
        <end position="299"/>
    </location>
</feature>
<feature type="compositionally biased region" description="Polar residues" evidence="13">
    <location>
        <begin position="270"/>
        <end position="282"/>
    </location>
</feature>
<evidence type="ECO:0000256" key="2">
    <source>
        <dbReference type="ARBA" id="ARBA00022603"/>
    </source>
</evidence>
<evidence type="ECO:0000313" key="14">
    <source>
        <dbReference type="EMBL" id="OXV08412.1"/>
    </source>
</evidence>
<dbReference type="GO" id="GO:0002940">
    <property type="term" value="P:tRNA N2-guanine methylation"/>
    <property type="evidence" value="ECO:0007669"/>
    <property type="project" value="TreeGrafter"/>
</dbReference>
<evidence type="ECO:0000256" key="1">
    <source>
        <dbReference type="ARBA" id="ARBA00022555"/>
    </source>
</evidence>
<protein>
    <recommendedName>
        <fullName evidence="7">tRNA (guanine(26)-N(2))-dimethyltransferase</fullName>
        <ecNumber evidence="7">2.1.1.216</ecNumber>
    </recommendedName>
    <alternativeName>
        <fullName evidence="10">tRNA 2,2-dimethylguanosine-26 methyltransferase</fullName>
    </alternativeName>
    <alternativeName>
        <fullName evidence="9">tRNA(guanine-26,N(2)-N(2)) methyltransferase</fullName>
    </alternativeName>
    <alternativeName>
        <fullName evidence="11">tRNA(m(2,2)G26)dimethyltransferase</fullName>
    </alternativeName>
</protein>
<name>A0A232LWC0_9EURO</name>
<dbReference type="PROSITE" id="PS51626">
    <property type="entry name" value="SAM_MT_TRM1"/>
    <property type="match status" value="1"/>
</dbReference>
<dbReference type="Gene3D" id="3.30.56.70">
    <property type="entry name" value="N2,N2-dimethylguanosine tRNA methyltransferase, C-terminal domain"/>
    <property type="match status" value="1"/>
</dbReference>
<evidence type="ECO:0000256" key="6">
    <source>
        <dbReference type="ARBA" id="ARBA00022884"/>
    </source>
</evidence>
<evidence type="ECO:0000256" key="3">
    <source>
        <dbReference type="ARBA" id="ARBA00022679"/>
    </source>
</evidence>
<gene>
    <name evidence="14" type="ORF">Egran_03825</name>
</gene>